<sequence length="131" mass="14286">MSTTQYGFGKTVASSFDAAIEKVIQELQKEGFGVLTDIDVAATLKKKLNQDMPPYRILGACNPPLAHRALVAEPSIGLLLPCNVVVRQDDAGKVQVEFMDPNAVLDLVNKAEVHQLAGEVRQKLERVMQAL</sequence>
<evidence type="ECO:0000313" key="3">
    <source>
        <dbReference type="Proteomes" id="UP001334732"/>
    </source>
</evidence>
<evidence type="ECO:0000313" key="2">
    <source>
        <dbReference type="EMBL" id="WRS38268.1"/>
    </source>
</evidence>
<reference evidence="2 3" key="1">
    <citation type="submission" date="2023-12" db="EMBL/GenBank/DDBJ databases">
        <title>Thiobacillus sedimentum sp. nov., a chemolithoautotrophic sulfur-oxidizing bacterium isolated from freshwater sediment.</title>
        <authorList>
            <person name="Luo J."/>
            <person name="Dai C."/>
        </authorList>
    </citation>
    <scope>NUCLEOTIDE SEQUENCE [LARGE SCALE GENOMIC DNA]</scope>
    <source>
        <strain evidence="2 3">SCUT-2</strain>
    </source>
</reference>
<dbReference type="PIRSF" id="PIRSF021774">
    <property type="entry name" value="UCP021774"/>
    <property type="match status" value="1"/>
</dbReference>
<dbReference type="EMBL" id="CP141769">
    <property type="protein sequence ID" value="WRS38268.1"/>
    <property type="molecule type" value="Genomic_DNA"/>
</dbReference>
<proteinExistence type="predicted"/>
<name>A0ABZ1CK07_9PROT</name>
<dbReference type="PANTHER" id="PTHR38342:SF1">
    <property type="entry name" value="SLR5037 PROTEIN"/>
    <property type="match status" value="1"/>
</dbReference>
<accession>A0ABZ1CK07</accession>
<dbReference type="PANTHER" id="PTHR38342">
    <property type="entry name" value="SLR5037 PROTEIN"/>
    <property type="match status" value="1"/>
</dbReference>
<dbReference type="CDD" id="cd14797">
    <property type="entry name" value="DUF302"/>
    <property type="match status" value="1"/>
</dbReference>
<dbReference type="Proteomes" id="UP001334732">
    <property type="component" value="Chromosome"/>
</dbReference>
<dbReference type="Pfam" id="PF03625">
    <property type="entry name" value="DUF302"/>
    <property type="match status" value="1"/>
</dbReference>
<protein>
    <submittedName>
        <fullName evidence="2">DUF302 domain-containing protein</fullName>
    </submittedName>
</protein>
<feature type="domain" description="DUF302" evidence="1">
    <location>
        <begin position="38"/>
        <end position="101"/>
    </location>
</feature>
<dbReference type="Gene3D" id="3.30.310.70">
    <property type="entry name" value="TT1751-like domain"/>
    <property type="match status" value="1"/>
</dbReference>
<dbReference type="InterPro" id="IPR016796">
    <property type="entry name" value="UCP021774"/>
</dbReference>
<dbReference type="SUPFAM" id="SSF103247">
    <property type="entry name" value="TT1751-like"/>
    <property type="match status" value="1"/>
</dbReference>
<keyword evidence="3" id="KW-1185">Reference proteome</keyword>
<dbReference type="RefSeq" id="WP_296768661.1">
    <property type="nucleotide sequence ID" value="NZ_CP141769.1"/>
</dbReference>
<gene>
    <name evidence="2" type="ORF">VA613_09610</name>
</gene>
<organism evidence="2 3">
    <name type="scientific">Thiobacillus sedimenti</name>
    <dbReference type="NCBI Taxonomy" id="3110231"/>
    <lineage>
        <taxon>Bacteria</taxon>
        <taxon>Pseudomonadati</taxon>
        <taxon>Pseudomonadota</taxon>
        <taxon>Betaproteobacteria</taxon>
        <taxon>Nitrosomonadales</taxon>
        <taxon>Thiobacillaceae</taxon>
        <taxon>Thiobacillus</taxon>
    </lineage>
</organism>
<dbReference type="InterPro" id="IPR005180">
    <property type="entry name" value="DUF302"/>
</dbReference>
<dbReference type="InterPro" id="IPR035923">
    <property type="entry name" value="TT1751-like_sf"/>
</dbReference>
<evidence type="ECO:0000259" key="1">
    <source>
        <dbReference type="Pfam" id="PF03625"/>
    </source>
</evidence>